<dbReference type="InterPro" id="IPR050264">
    <property type="entry name" value="Bact_CCA-adding_enz_type3_sf"/>
</dbReference>
<dbReference type="OrthoDB" id="9805698at2"/>
<feature type="domain" description="CCA-adding enzyme C-terminal" evidence="12">
    <location>
        <begin position="294"/>
        <end position="428"/>
    </location>
</feature>
<name>D6GS96_FILAD</name>
<dbReference type="EMBL" id="CP002390">
    <property type="protein sequence ID" value="EFE28537.2"/>
    <property type="molecule type" value="Genomic_DNA"/>
</dbReference>
<keyword evidence="4" id="KW-0548">Nucleotidyltransferase</keyword>
<evidence type="ECO:0000259" key="10">
    <source>
        <dbReference type="Pfam" id="PF01743"/>
    </source>
</evidence>
<keyword evidence="2 9" id="KW-0808">Transferase</keyword>
<dbReference type="InterPro" id="IPR032810">
    <property type="entry name" value="CCA-adding_enz_C"/>
</dbReference>
<dbReference type="InterPro" id="IPR043519">
    <property type="entry name" value="NT_sf"/>
</dbReference>
<dbReference type="GO" id="GO:0008033">
    <property type="term" value="P:tRNA processing"/>
    <property type="evidence" value="ECO:0007669"/>
    <property type="project" value="UniProtKB-KW"/>
</dbReference>
<dbReference type="GO" id="GO:0000166">
    <property type="term" value="F:nucleotide binding"/>
    <property type="evidence" value="ECO:0007669"/>
    <property type="project" value="UniProtKB-KW"/>
</dbReference>
<dbReference type="Gene3D" id="1.10.246.80">
    <property type="match status" value="1"/>
</dbReference>
<evidence type="ECO:0000256" key="1">
    <source>
        <dbReference type="ARBA" id="ARBA00001946"/>
    </source>
</evidence>
<organism evidence="13 14">
    <name type="scientific">Filifactor alocis (strain ATCC 35896 / CCUG 47790 / D40 B5)</name>
    <name type="common">Fusobacterium alocis</name>
    <dbReference type="NCBI Taxonomy" id="546269"/>
    <lineage>
        <taxon>Bacteria</taxon>
        <taxon>Bacillati</taxon>
        <taxon>Bacillota</taxon>
        <taxon>Clostridia</taxon>
        <taxon>Peptostreptococcales</taxon>
        <taxon>Filifactoraceae</taxon>
        <taxon>Filifactor</taxon>
    </lineage>
</organism>
<evidence type="ECO:0000313" key="14">
    <source>
        <dbReference type="Proteomes" id="UP000007468"/>
    </source>
</evidence>
<keyword evidence="6" id="KW-0547">Nucleotide-binding</keyword>
<dbReference type="GO" id="GO:0000049">
    <property type="term" value="F:tRNA binding"/>
    <property type="evidence" value="ECO:0007669"/>
    <property type="project" value="TreeGrafter"/>
</dbReference>
<reference evidence="14" key="1">
    <citation type="submission" date="2010-12" db="EMBL/GenBank/DDBJ databases">
        <title>The genome sequence of Filifactor alocis strain ATCC 35896.</title>
        <authorList>
            <consortium name="The Broad Institute Genome Sequencing Platform"/>
            <person name="Ward D."/>
            <person name="Earl A."/>
            <person name="Feldgarden M."/>
            <person name="Young S.K."/>
            <person name="Gargeya S."/>
            <person name="Zeng Q."/>
            <person name="Alvarado L."/>
            <person name="Berlin A."/>
            <person name="Bochicchio J."/>
            <person name="Chapman S.B."/>
            <person name="Chen Z."/>
            <person name="Freedman E."/>
            <person name="Gellesch M."/>
            <person name="Goldberg J."/>
            <person name="Griggs A."/>
            <person name="Gujja S."/>
            <person name="Heilman E."/>
            <person name="Heiman D."/>
            <person name="Howarth C."/>
            <person name="Mehta T."/>
            <person name="Neiman D."/>
            <person name="Pearson M."/>
            <person name="Roberts A."/>
            <person name="Saif S."/>
            <person name="Shea T."/>
            <person name="Shenoy N."/>
            <person name="Sisk P."/>
            <person name="Stolte C."/>
            <person name="Sykes S."/>
            <person name="White J."/>
            <person name="Yandava C."/>
            <person name="Izard J."/>
            <person name="Blanton J.M."/>
            <person name="Baranova O.V."/>
            <person name="Tanner A.C."/>
            <person name="Dewhirst F.E."/>
            <person name="Haas B."/>
            <person name="Nusbaum C."/>
            <person name="Birren B."/>
        </authorList>
    </citation>
    <scope>NUCLEOTIDE SEQUENCE [LARGE SCALE GENOMIC DNA]</scope>
    <source>
        <strain evidence="14">ATCC 35896 / D40 B5</strain>
    </source>
</reference>
<evidence type="ECO:0000256" key="4">
    <source>
        <dbReference type="ARBA" id="ARBA00022695"/>
    </source>
</evidence>
<evidence type="ECO:0000256" key="6">
    <source>
        <dbReference type="ARBA" id="ARBA00022741"/>
    </source>
</evidence>
<dbReference type="PANTHER" id="PTHR46173:SF1">
    <property type="entry name" value="CCA TRNA NUCLEOTIDYLTRANSFERASE 1, MITOCHONDRIAL"/>
    <property type="match status" value="1"/>
</dbReference>
<evidence type="ECO:0000313" key="13">
    <source>
        <dbReference type="EMBL" id="EFE28537.2"/>
    </source>
</evidence>
<gene>
    <name evidence="13" type="ordered locus">HMPREF0389_00453</name>
</gene>
<sequence length="444" mass="52050">MERLLSNEVKEIFQILQENGHQVYLVGGIVRDYFLNRENYDFDMATSATPTEMISLLKHFDLDATDSRFGTIRIKVAGKNDIEITTFRMEEYEDETRYPTKIDFVNDILIDLKRRDFTMNALAWNHKGLIDCFHGLEDIRQSCIKTIGVPTKRFLEDPLRMLRAIRFSAQLDFRIDEDSYQAIVENAYLISRLSMESMRNEFVKILISNNPNYAIKCLFDSNIVEYIFFDSDIEWDRIYLQIRENNCKILFLLQRLSRLPCQLEVRLSAFLYHLFSCSLESKKEVAGKLISIEQLSEKLLKRLKFSKRMISRVCNIIKYYPIEEYISAQTNINRLICAAGEDCWKNIMDIRIQYFSYLGVQDGCYEILDRIRKRMKENSIIHKKQLCVTGNDMISLGYKGKEIGKIIDVLYDAVIEGNLKNTRVSLMKRAADMMSSIKADFTEE</sequence>
<dbReference type="RefSeq" id="WP_014261857.1">
    <property type="nucleotide sequence ID" value="NC_016630.1"/>
</dbReference>
<evidence type="ECO:0000256" key="8">
    <source>
        <dbReference type="ARBA" id="ARBA00022884"/>
    </source>
</evidence>
<dbReference type="Pfam" id="PF12627">
    <property type="entry name" value="PolyA_pol_RNAbd"/>
    <property type="match status" value="1"/>
</dbReference>
<evidence type="ECO:0000256" key="9">
    <source>
        <dbReference type="RuleBase" id="RU003953"/>
    </source>
</evidence>
<dbReference type="SUPFAM" id="SSF81301">
    <property type="entry name" value="Nucleotidyltransferase"/>
    <property type="match status" value="1"/>
</dbReference>
<evidence type="ECO:0000256" key="7">
    <source>
        <dbReference type="ARBA" id="ARBA00022842"/>
    </source>
</evidence>
<evidence type="ECO:0000256" key="2">
    <source>
        <dbReference type="ARBA" id="ARBA00022679"/>
    </source>
</evidence>
<evidence type="ECO:0000256" key="3">
    <source>
        <dbReference type="ARBA" id="ARBA00022694"/>
    </source>
</evidence>
<feature type="domain" description="Poly A polymerase head" evidence="10">
    <location>
        <begin position="23"/>
        <end position="144"/>
    </location>
</feature>
<dbReference type="InterPro" id="IPR032828">
    <property type="entry name" value="PolyA_RNA-bd"/>
</dbReference>
<dbReference type="Gene3D" id="3.30.460.10">
    <property type="entry name" value="Beta Polymerase, domain 2"/>
    <property type="match status" value="1"/>
</dbReference>
<dbReference type="STRING" id="546269.HMPREF0389_00453"/>
<keyword evidence="3" id="KW-0819">tRNA processing</keyword>
<protein>
    <submittedName>
        <fullName evidence="13">tRNA nucleotidyltransferase/poly(A) polymerase family protein</fullName>
    </submittedName>
</protein>
<dbReference type="Proteomes" id="UP000007468">
    <property type="component" value="Chromosome"/>
</dbReference>
<comment type="cofactor">
    <cofactor evidence="1">
        <name>Mg(2+)</name>
        <dbReference type="ChEBI" id="CHEBI:18420"/>
    </cofactor>
</comment>
<keyword evidence="5" id="KW-0479">Metal-binding</keyword>
<evidence type="ECO:0000256" key="5">
    <source>
        <dbReference type="ARBA" id="ARBA00022723"/>
    </source>
</evidence>
<dbReference type="Pfam" id="PF13735">
    <property type="entry name" value="tRNA_NucTran2_2"/>
    <property type="match status" value="1"/>
</dbReference>
<accession>D6GS96</accession>
<dbReference type="eggNOG" id="COG0617">
    <property type="taxonomic scope" value="Bacteria"/>
</dbReference>
<feature type="domain" description="tRNA nucleotidyltransferase/poly(A) polymerase RNA and SrmB- binding" evidence="11">
    <location>
        <begin position="172"/>
        <end position="228"/>
    </location>
</feature>
<dbReference type="GO" id="GO:0016779">
    <property type="term" value="F:nucleotidyltransferase activity"/>
    <property type="evidence" value="ECO:0007669"/>
    <property type="project" value="UniProtKB-KW"/>
</dbReference>
<dbReference type="Pfam" id="PF01743">
    <property type="entry name" value="PolyA_pol"/>
    <property type="match status" value="1"/>
</dbReference>
<dbReference type="InterPro" id="IPR002646">
    <property type="entry name" value="PolA_pol_head_dom"/>
</dbReference>
<dbReference type="SUPFAM" id="SSF81891">
    <property type="entry name" value="Poly A polymerase C-terminal region-like"/>
    <property type="match status" value="1"/>
</dbReference>
<keyword evidence="14" id="KW-1185">Reference proteome</keyword>
<proteinExistence type="inferred from homology"/>
<dbReference type="HOGENOM" id="CLU_015961_3_1_9"/>
<dbReference type="Gene3D" id="1.10.3090.10">
    <property type="entry name" value="cca-adding enzyme, domain 2"/>
    <property type="match status" value="1"/>
</dbReference>
<comment type="similarity">
    <text evidence="9">Belongs to the tRNA nucleotidyltransferase/poly(A) polymerase family.</text>
</comment>
<dbReference type="AlphaFoldDB" id="D6GS96"/>
<dbReference type="KEGG" id="faa:HMPREF0389_00453"/>
<keyword evidence="8 9" id="KW-0694">RNA-binding</keyword>
<keyword evidence="7" id="KW-0460">Magnesium</keyword>
<evidence type="ECO:0000259" key="11">
    <source>
        <dbReference type="Pfam" id="PF12627"/>
    </source>
</evidence>
<dbReference type="PANTHER" id="PTHR46173">
    <property type="entry name" value="CCA TRNA NUCLEOTIDYLTRANSFERASE 1, MITOCHONDRIAL"/>
    <property type="match status" value="1"/>
</dbReference>
<dbReference type="CDD" id="cd05398">
    <property type="entry name" value="NT_ClassII-CCAase"/>
    <property type="match status" value="1"/>
</dbReference>
<evidence type="ECO:0000259" key="12">
    <source>
        <dbReference type="Pfam" id="PF13735"/>
    </source>
</evidence>
<dbReference type="PATRIC" id="fig|546269.5.peg.198"/>
<dbReference type="GO" id="GO:0046872">
    <property type="term" value="F:metal ion binding"/>
    <property type="evidence" value="ECO:0007669"/>
    <property type="project" value="UniProtKB-KW"/>
</dbReference>